<name>A0ABP7D337_9MICO</name>
<dbReference type="RefSeq" id="WP_344943482.1">
    <property type="nucleotide sequence ID" value="NZ_BAABDC010000002.1"/>
</dbReference>
<reference evidence="3" key="1">
    <citation type="journal article" date="2019" name="Int. J. Syst. Evol. Microbiol.">
        <title>The Global Catalogue of Microorganisms (GCM) 10K type strain sequencing project: providing services to taxonomists for standard genome sequencing and annotation.</title>
        <authorList>
            <consortium name="The Broad Institute Genomics Platform"/>
            <consortium name="The Broad Institute Genome Sequencing Center for Infectious Disease"/>
            <person name="Wu L."/>
            <person name="Ma J."/>
        </authorList>
    </citation>
    <scope>NUCLEOTIDE SEQUENCE [LARGE SCALE GENOMIC DNA]</scope>
    <source>
        <strain evidence="3">JCM 17125</strain>
    </source>
</reference>
<dbReference type="InterPro" id="IPR013974">
    <property type="entry name" value="SAF"/>
</dbReference>
<dbReference type="EMBL" id="BAABDC010000002">
    <property type="protein sequence ID" value="GAA3698569.1"/>
    <property type="molecule type" value="Genomic_DNA"/>
</dbReference>
<sequence>MTELATPSAKRLQRPSWRDSRLVVGVLLVVVAATLGAKAVASADDRVPVWVAAGNLVAGDEVEQTSFARADVRLADGMNGYLPADAPAPTGAFMLRDVRAGELVPVSAVGGADAVDVQRVTVRADAMSTSGLTRGSRVDVFVTPKAPSGSGSDTSPTKKVLESAAVAAVLTSSGGFGAGSMTSVQIYVPSDKVQPLVEAVDGEAKLTLVPSVGAATGGGA</sequence>
<dbReference type="SMART" id="SM00858">
    <property type="entry name" value="SAF"/>
    <property type="match status" value="1"/>
</dbReference>
<keyword evidence="3" id="KW-1185">Reference proteome</keyword>
<dbReference type="Proteomes" id="UP001501468">
    <property type="component" value="Unassembled WGS sequence"/>
</dbReference>
<evidence type="ECO:0000313" key="3">
    <source>
        <dbReference type="Proteomes" id="UP001501468"/>
    </source>
</evidence>
<gene>
    <name evidence="2" type="ORF">GCM10022399_13740</name>
</gene>
<comment type="caution">
    <text evidence="2">The sequence shown here is derived from an EMBL/GenBank/DDBJ whole genome shotgun (WGS) entry which is preliminary data.</text>
</comment>
<organism evidence="2 3">
    <name type="scientific">Terrabacter ginsenosidimutans</name>
    <dbReference type="NCBI Taxonomy" id="490575"/>
    <lineage>
        <taxon>Bacteria</taxon>
        <taxon>Bacillati</taxon>
        <taxon>Actinomycetota</taxon>
        <taxon>Actinomycetes</taxon>
        <taxon>Micrococcales</taxon>
        <taxon>Intrasporangiaceae</taxon>
        <taxon>Terrabacter</taxon>
    </lineage>
</organism>
<proteinExistence type="predicted"/>
<accession>A0ABP7D337</accession>
<protein>
    <recommendedName>
        <fullName evidence="1">SAF domain-containing protein</fullName>
    </recommendedName>
</protein>
<evidence type="ECO:0000259" key="1">
    <source>
        <dbReference type="SMART" id="SM00858"/>
    </source>
</evidence>
<dbReference type="Pfam" id="PF08666">
    <property type="entry name" value="SAF"/>
    <property type="match status" value="1"/>
</dbReference>
<evidence type="ECO:0000313" key="2">
    <source>
        <dbReference type="EMBL" id="GAA3698569.1"/>
    </source>
</evidence>
<feature type="domain" description="SAF" evidence="1">
    <location>
        <begin position="47"/>
        <end position="110"/>
    </location>
</feature>